<name>A0ABV5UM51_9MICC</name>
<dbReference type="InterPro" id="IPR029068">
    <property type="entry name" value="Glyas_Bleomycin-R_OHBP_Dase"/>
</dbReference>
<evidence type="ECO:0000313" key="2">
    <source>
        <dbReference type="EMBL" id="MFB9713608.1"/>
    </source>
</evidence>
<dbReference type="Gene3D" id="3.10.180.10">
    <property type="entry name" value="2,3-Dihydroxybiphenyl 1,2-Dioxygenase, domain 1"/>
    <property type="match status" value="2"/>
</dbReference>
<reference evidence="2 3" key="1">
    <citation type="submission" date="2024-09" db="EMBL/GenBank/DDBJ databases">
        <authorList>
            <person name="Sun Q."/>
            <person name="Mori K."/>
        </authorList>
    </citation>
    <scope>NUCLEOTIDE SEQUENCE [LARGE SCALE GENOMIC DNA]</scope>
    <source>
        <strain evidence="2 3">JCM 13519</strain>
    </source>
</reference>
<dbReference type="PANTHER" id="PTHR33993:SF14">
    <property type="entry name" value="GB|AAF24581.1"/>
    <property type="match status" value="1"/>
</dbReference>
<dbReference type="RefSeq" id="WP_345052738.1">
    <property type="nucleotide sequence ID" value="NZ_BAABED010000001.1"/>
</dbReference>
<accession>A0ABV5UM51</accession>
<dbReference type="InterPro" id="IPR037523">
    <property type="entry name" value="VOC_core"/>
</dbReference>
<dbReference type="PANTHER" id="PTHR33993">
    <property type="entry name" value="GLYOXALASE-RELATED"/>
    <property type="match status" value="1"/>
</dbReference>
<dbReference type="InterPro" id="IPR052164">
    <property type="entry name" value="Anthracycline_SecMetBiosynth"/>
</dbReference>
<dbReference type="PROSITE" id="PS51819">
    <property type="entry name" value="VOC"/>
    <property type="match status" value="1"/>
</dbReference>
<dbReference type="Proteomes" id="UP001589536">
    <property type="component" value="Unassembled WGS sequence"/>
</dbReference>
<comment type="caution">
    <text evidence="2">The sequence shown here is derived from an EMBL/GenBank/DDBJ whole genome shotgun (WGS) entry which is preliminary data.</text>
</comment>
<dbReference type="SUPFAM" id="SSF54593">
    <property type="entry name" value="Glyoxalase/Bleomycin resistance protein/Dihydroxybiphenyl dioxygenase"/>
    <property type="match status" value="2"/>
</dbReference>
<evidence type="ECO:0000259" key="1">
    <source>
        <dbReference type="PROSITE" id="PS51819"/>
    </source>
</evidence>
<dbReference type="Pfam" id="PF18029">
    <property type="entry name" value="Glyoxalase_6"/>
    <property type="match status" value="1"/>
</dbReference>
<dbReference type="InterPro" id="IPR041581">
    <property type="entry name" value="Glyoxalase_6"/>
</dbReference>
<gene>
    <name evidence="2" type="ORF">ACFFPI_05505</name>
</gene>
<organism evidence="2 3">
    <name type="scientific">Arthrobacter methylotrophus</name>
    <dbReference type="NCBI Taxonomy" id="121291"/>
    <lineage>
        <taxon>Bacteria</taxon>
        <taxon>Bacillati</taxon>
        <taxon>Actinomycetota</taxon>
        <taxon>Actinomycetes</taxon>
        <taxon>Micrococcales</taxon>
        <taxon>Micrococcaceae</taxon>
        <taxon>Arthrobacter</taxon>
    </lineage>
</organism>
<sequence>MTPAALQKTYVPGSSVWQELTATSSKGLATFYRNVLGWELSLDGSTGVFTQAGEPVASLSVDPLAGPAGTGWQVYLGADDVPAALLRAEAAGATVIKEAHQLPVSDEAAVLLRDPEGTIFGIVSVEAARASLPSLMNGHLALVDVMTHDLTAATAFQAALFPENTLVHVEEGLSIYRDADGRPLRGINVIQEELHPVLPPHWLAWFVVADQAAAAESAQASGGSVNVADQPIAFGRWSVVVDPSGAAFKALELDRAI</sequence>
<evidence type="ECO:0000313" key="3">
    <source>
        <dbReference type="Proteomes" id="UP001589536"/>
    </source>
</evidence>
<feature type="domain" description="VOC" evidence="1">
    <location>
        <begin position="14"/>
        <end position="125"/>
    </location>
</feature>
<protein>
    <submittedName>
        <fullName evidence="2">VOC family protein</fullName>
    </submittedName>
</protein>
<keyword evidence="3" id="KW-1185">Reference proteome</keyword>
<dbReference type="EMBL" id="JBHMBH010000012">
    <property type="protein sequence ID" value="MFB9713608.1"/>
    <property type="molecule type" value="Genomic_DNA"/>
</dbReference>
<proteinExistence type="predicted"/>